<feature type="region of interest" description="Disordered" evidence="1">
    <location>
        <begin position="955"/>
        <end position="977"/>
    </location>
</feature>
<dbReference type="AlphaFoldDB" id="A0A9P4JP30"/>
<feature type="compositionally biased region" description="Basic and acidic residues" evidence="1">
    <location>
        <begin position="59"/>
        <end position="68"/>
    </location>
</feature>
<protein>
    <submittedName>
        <fullName evidence="2">Uncharacterized protein</fullName>
    </submittedName>
</protein>
<name>A0A9P4JP30_9PLEO</name>
<feature type="compositionally biased region" description="Polar residues" evidence="1">
    <location>
        <begin position="650"/>
        <end position="665"/>
    </location>
</feature>
<dbReference type="OrthoDB" id="3937309at2759"/>
<organism evidence="2 3">
    <name type="scientific">Delitschia confertaspora ATCC 74209</name>
    <dbReference type="NCBI Taxonomy" id="1513339"/>
    <lineage>
        <taxon>Eukaryota</taxon>
        <taxon>Fungi</taxon>
        <taxon>Dikarya</taxon>
        <taxon>Ascomycota</taxon>
        <taxon>Pezizomycotina</taxon>
        <taxon>Dothideomycetes</taxon>
        <taxon>Pleosporomycetidae</taxon>
        <taxon>Pleosporales</taxon>
        <taxon>Delitschiaceae</taxon>
        <taxon>Delitschia</taxon>
    </lineage>
</organism>
<reference evidence="2" key="1">
    <citation type="journal article" date="2020" name="Stud. Mycol.">
        <title>101 Dothideomycetes genomes: a test case for predicting lifestyles and emergence of pathogens.</title>
        <authorList>
            <person name="Haridas S."/>
            <person name="Albert R."/>
            <person name="Binder M."/>
            <person name="Bloem J."/>
            <person name="Labutti K."/>
            <person name="Salamov A."/>
            <person name="Andreopoulos B."/>
            <person name="Baker S."/>
            <person name="Barry K."/>
            <person name="Bills G."/>
            <person name="Bluhm B."/>
            <person name="Cannon C."/>
            <person name="Castanera R."/>
            <person name="Culley D."/>
            <person name="Daum C."/>
            <person name="Ezra D."/>
            <person name="Gonzalez J."/>
            <person name="Henrissat B."/>
            <person name="Kuo A."/>
            <person name="Liang C."/>
            <person name="Lipzen A."/>
            <person name="Lutzoni F."/>
            <person name="Magnuson J."/>
            <person name="Mondo S."/>
            <person name="Nolan M."/>
            <person name="Ohm R."/>
            <person name="Pangilinan J."/>
            <person name="Park H.-J."/>
            <person name="Ramirez L."/>
            <person name="Alfaro M."/>
            <person name="Sun H."/>
            <person name="Tritt A."/>
            <person name="Yoshinaga Y."/>
            <person name="Zwiers L.-H."/>
            <person name="Turgeon B."/>
            <person name="Goodwin S."/>
            <person name="Spatafora J."/>
            <person name="Crous P."/>
            <person name="Grigoriev I."/>
        </authorList>
    </citation>
    <scope>NUCLEOTIDE SEQUENCE</scope>
    <source>
        <strain evidence="2">ATCC 74209</strain>
    </source>
</reference>
<feature type="region of interest" description="Disordered" evidence="1">
    <location>
        <begin position="890"/>
        <end position="937"/>
    </location>
</feature>
<feature type="compositionally biased region" description="Low complexity" evidence="1">
    <location>
        <begin position="733"/>
        <end position="762"/>
    </location>
</feature>
<feature type="region of interest" description="Disordered" evidence="1">
    <location>
        <begin position="183"/>
        <end position="214"/>
    </location>
</feature>
<feature type="region of interest" description="Disordered" evidence="1">
    <location>
        <begin position="1"/>
        <end position="75"/>
    </location>
</feature>
<sequence length="977" mass="105840">MLRGRPSEITLTAADVEQTRLRMDRRQTAAPLAGRSGQSLRTANSRGSRLGSGFPRLRRGPDRSRDDAITQLGPIPLLQPHNVVHSSVDSESDDDPIVPSLVDSLFLDAGDLTNTSLSQGQPSNECLSVAGGSVLVPDVSNQTADPNQAANPSNEGSRPSVSAGNDYEGEDSAATRRYQFDYSGFGQAGTNPSEDIGGDAPESQPQSSTDGVVEVASETAFNSYEPAFNSYEPASPLRFQTLRQHNSHIPSPLHQAQRASSPRSTHVDGEATPTQTPTRREPPQLRLEGYFATPDRYWFRELSNAPHTEPRQALVRSRMRIRSVSSPSDPSTVPSILEGLNLGLDSPSEDVFSTGLRQGASRVDQTTDSRGPSTEELRTSTETIRARPLDVAESLQSGYSSTSQPSTELQQEEDISSEPQRHHVSQQFREESSASSQPYSLYELPGSRQSSSTYSQVDGPLQQAQYDGAAPSRPMAGGAYYSIRSSQIHPLADVALASTSGAANLAPPSEGPVLVGHGLSRLPARPYARVEASTTGNTLRPSLISAFDLVGGDQDATSAIERNLSSPLEVLELRAVSLLSQLSLGPRRGSSSAEDHPIRGPSAFQYQVANHGHANPARERVPGSSEAYTSNNTNGTRGVVDDRYPDFPSAQETRSSNHPENAQDLSRQATQRRTLTTRRSQQRSSENDLRAASTFDISALPSRGFDGQRRNPPQQYTASRFMSNRNSIHAQASSSTLRSARTRPSSPPSRGNSARPRSSRGPFPQGRLSQFSQDPQRGRNSGPFDSSSSPVQPYGDGHSSAYRRPLPNYRTTISPPPTTDPRTSLSPPFVNGRVVSSPPVNNSRMSNISPVDGEEPNVNEAQVRHPAHFAPRPSAPHPGRQVFFQADEPGQLGNLRSEPGNTRPQYRGGGPGGPGPLRRRRMPSSQQDQENSLDAEMGMMRNEMVAAGMRYAQDGHPEVMDDTPPRLGRFERHMRGE</sequence>
<feature type="compositionally biased region" description="Basic and acidic residues" evidence="1">
    <location>
        <begin position="17"/>
        <end position="27"/>
    </location>
</feature>
<evidence type="ECO:0000313" key="3">
    <source>
        <dbReference type="Proteomes" id="UP000799536"/>
    </source>
</evidence>
<proteinExistence type="predicted"/>
<feature type="region of interest" description="Disordered" evidence="1">
    <location>
        <begin position="613"/>
        <end position="858"/>
    </location>
</feature>
<feature type="region of interest" description="Disordered" evidence="1">
    <location>
        <begin position="137"/>
        <end position="170"/>
    </location>
</feature>
<feature type="compositionally biased region" description="Polar residues" evidence="1">
    <location>
        <begin position="36"/>
        <end position="47"/>
    </location>
</feature>
<feature type="compositionally biased region" description="Polar residues" evidence="1">
    <location>
        <begin position="626"/>
        <end position="636"/>
    </location>
</feature>
<feature type="compositionally biased region" description="Polar residues" evidence="1">
    <location>
        <begin position="394"/>
        <end position="409"/>
    </location>
</feature>
<feature type="compositionally biased region" description="Basic and acidic residues" evidence="1">
    <location>
        <begin position="373"/>
        <end position="390"/>
    </location>
</feature>
<feature type="region of interest" description="Disordered" evidence="1">
    <location>
        <begin position="348"/>
        <end position="456"/>
    </location>
</feature>
<dbReference type="EMBL" id="ML994023">
    <property type="protein sequence ID" value="KAF2200427.1"/>
    <property type="molecule type" value="Genomic_DNA"/>
</dbReference>
<feature type="compositionally biased region" description="Polar residues" evidence="1">
    <location>
        <begin position="838"/>
        <end position="849"/>
    </location>
</feature>
<feature type="compositionally biased region" description="Low complexity" evidence="1">
    <location>
        <begin position="666"/>
        <end position="684"/>
    </location>
</feature>
<comment type="caution">
    <text evidence="2">The sequence shown here is derived from an EMBL/GenBank/DDBJ whole genome shotgun (WGS) entry which is preliminary data.</text>
</comment>
<feature type="compositionally biased region" description="Polar residues" evidence="1">
    <location>
        <begin position="139"/>
        <end position="163"/>
    </location>
</feature>
<keyword evidence="3" id="KW-1185">Reference proteome</keyword>
<feature type="compositionally biased region" description="Basic and acidic residues" evidence="1">
    <location>
        <begin position="968"/>
        <end position="977"/>
    </location>
</feature>
<evidence type="ECO:0000313" key="2">
    <source>
        <dbReference type="EMBL" id="KAF2200427.1"/>
    </source>
</evidence>
<accession>A0A9P4JP30</accession>
<dbReference type="Proteomes" id="UP000799536">
    <property type="component" value="Unassembled WGS sequence"/>
</dbReference>
<feature type="region of interest" description="Disordered" evidence="1">
    <location>
        <begin position="249"/>
        <end position="284"/>
    </location>
</feature>
<gene>
    <name evidence="2" type="ORF">GQ43DRAFT_73548</name>
</gene>
<feature type="compositionally biased region" description="Polar residues" evidence="1">
    <location>
        <begin position="767"/>
        <end position="791"/>
    </location>
</feature>
<evidence type="ECO:0000256" key="1">
    <source>
        <dbReference type="SAM" id="MobiDB-lite"/>
    </source>
</evidence>
<feature type="compositionally biased region" description="Polar residues" evidence="1">
    <location>
        <begin position="363"/>
        <end position="372"/>
    </location>
</feature>
<feature type="compositionally biased region" description="Polar residues" evidence="1">
    <location>
        <begin position="447"/>
        <end position="456"/>
    </location>
</feature>
<feature type="compositionally biased region" description="Polar residues" evidence="1">
    <location>
        <begin position="711"/>
        <end position="732"/>
    </location>
</feature>